<dbReference type="EMBL" id="CM047582">
    <property type="protein sequence ID" value="KAI9914653.1"/>
    <property type="molecule type" value="Genomic_DNA"/>
</dbReference>
<dbReference type="Proteomes" id="UP001163321">
    <property type="component" value="Chromosome 3"/>
</dbReference>
<evidence type="ECO:0000313" key="2">
    <source>
        <dbReference type="Proteomes" id="UP001163321"/>
    </source>
</evidence>
<name>A0ACC0W971_9STRA</name>
<gene>
    <name evidence="1" type="ORF">PsorP6_008076</name>
</gene>
<accession>A0ACC0W971</accession>
<proteinExistence type="predicted"/>
<comment type="caution">
    <text evidence="1">The sequence shown here is derived from an EMBL/GenBank/DDBJ whole genome shotgun (WGS) entry which is preliminary data.</text>
</comment>
<organism evidence="1 2">
    <name type="scientific">Peronosclerospora sorghi</name>
    <dbReference type="NCBI Taxonomy" id="230839"/>
    <lineage>
        <taxon>Eukaryota</taxon>
        <taxon>Sar</taxon>
        <taxon>Stramenopiles</taxon>
        <taxon>Oomycota</taxon>
        <taxon>Peronosporomycetes</taxon>
        <taxon>Peronosporales</taxon>
        <taxon>Peronosporaceae</taxon>
        <taxon>Peronosclerospora</taxon>
    </lineage>
</organism>
<sequence>MGFHMKAMRGHTSRERHGLVAKCTSFPLKPHQSCLTLIGHGRIRLKLCTFVNSCVSFVSCSGWAARFVSSSFTASKAKNNLKNLYLGIDWALGNCHEHGHVRSSIHSACKLMEAPFITRNNFSFFFFLSTPTSILTMYRVVLVALAMLLTSAQYAIAFKTPRLTSRDDADNKQEYKRHLMVDSSDKNEERGQVAKYFRGFIDEVEDKAPILQEPVGDRQLKKAYDDSFTPSGKKQASKFFNGDTFKTWSAQVTKDIEDQNARYSAILNKLDGILGRNRGNEMIHYGRKNKKTKKLADGLFQARIRKTLAALEEKAKPTSS</sequence>
<protein>
    <submittedName>
        <fullName evidence="1">Uncharacterized protein</fullName>
    </submittedName>
</protein>
<reference evidence="1 2" key="1">
    <citation type="journal article" date="2022" name="bioRxiv">
        <title>The genome of the oomycete Peronosclerospora sorghi, a cosmopolitan pathogen of maize and sorghum, is inflated with dispersed pseudogenes.</title>
        <authorList>
            <person name="Fletcher K."/>
            <person name="Martin F."/>
            <person name="Isakeit T."/>
            <person name="Cavanaugh K."/>
            <person name="Magill C."/>
            <person name="Michelmore R."/>
        </authorList>
    </citation>
    <scope>NUCLEOTIDE SEQUENCE [LARGE SCALE GENOMIC DNA]</scope>
    <source>
        <strain evidence="1">P6</strain>
    </source>
</reference>
<keyword evidence="2" id="KW-1185">Reference proteome</keyword>
<evidence type="ECO:0000313" key="1">
    <source>
        <dbReference type="EMBL" id="KAI9914653.1"/>
    </source>
</evidence>